<dbReference type="EMBL" id="NBSK02000004">
    <property type="protein sequence ID" value="KAJ0209624.1"/>
    <property type="molecule type" value="Genomic_DNA"/>
</dbReference>
<protein>
    <recommendedName>
        <fullName evidence="1">RNase H type-1 domain-containing protein</fullName>
    </recommendedName>
</protein>
<dbReference type="Pfam" id="PF13456">
    <property type="entry name" value="RVT_3"/>
    <property type="match status" value="1"/>
</dbReference>
<feature type="domain" description="RNase H type-1" evidence="1">
    <location>
        <begin position="9"/>
        <end position="95"/>
    </location>
</feature>
<dbReference type="PANTHER" id="PTHR48475">
    <property type="entry name" value="RIBONUCLEASE H"/>
    <property type="match status" value="1"/>
</dbReference>
<evidence type="ECO:0000313" key="3">
    <source>
        <dbReference type="Proteomes" id="UP000235145"/>
    </source>
</evidence>
<evidence type="ECO:0000313" key="2">
    <source>
        <dbReference type="EMBL" id="KAJ0209624.1"/>
    </source>
</evidence>
<comment type="caution">
    <text evidence="2">The sequence shown here is derived from an EMBL/GenBank/DDBJ whole genome shotgun (WGS) entry which is preliminary data.</text>
</comment>
<accession>A0A9R1VQJ3</accession>
<dbReference type="GO" id="GO:0004523">
    <property type="term" value="F:RNA-DNA hybrid ribonuclease activity"/>
    <property type="evidence" value="ECO:0007669"/>
    <property type="project" value="InterPro"/>
</dbReference>
<name>A0A9R1VQJ3_LACSA</name>
<dbReference type="InterPro" id="IPR012337">
    <property type="entry name" value="RNaseH-like_sf"/>
</dbReference>
<sequence length="178" mass="20420">MITWILYTDGVSRKDGSGARIILIIPHWDQSTYALMFESSCSNNEVEYEALLRLARSMIISKLQAFGDLMMVFNQIIGEYETKETHIKKYLTQITYIPWSKNKEVNALSKLALIVFNHLSKNMVVEVLLKRSIEGQAMEVFEVFEDGISCMTPYIRFLRLGVLLEDDKVACNVRTNPA</sequence>
<dbReference type="AlphaFoldDB" id="A0A9R1VQJ3"/>
<dbReference type="GO" id="GO:0003676">
    <property type="term" value="F:nucleic acid binding"/>
    <property type="evidence" value="ECO:0007669"/>
    <property type="project" value="InterPro"/>
</dbReference>
<dbReference type="PANTHER" id="PTHR48475:SF2">
    <property type="entry name" value="RIBONUCLEASE H"/>
    <property type="match status" value="1"/>
</dbReference>
<dbReference type="InterPro" id="IPR002156">
    <property type="entry name" value="RNaseH_domain"/>
</dbReference>
<dbReference type="Gene3D" id="3.30.420.10">
    <property type="entry name" value="Ribonuclease H-like superfamily/Ribonuclease H"/>
    <property type="match status" value="1"/>
</dbReference>
<dbReference type="SUPFAM" id="SSF53098">
    <property type="entry name" value="Ribonuclease H-like"/>
    <property type="match status" value="1"/>
</dbReference>
<reference evidence="2 3" key="1">
    <citation type="journal article" date="2017" name="Nat. Commun.">
        <title>Genome assembly with in vitro proximity ligation data and whole-genome triplication in lettuce.</title>
        <authorList>
            <person name="Reyes-Chin-Wo S."/>
            <person name="Wang Z."/>
            <person name="Yang X."/>
            <person name="Kozik A."/>
            <person name="Arikit S."/>
            <person name="Song C."/>
            <person name="Xia L."/>
            <person name="Froenicke L."/>
            <person name="Lavelle D.O."/>
            <person name="Truco M.J."/>
            <person name="Xia R."/>
            <person name="Zhu S."/>
            <person name="Xu C."/>
            <person name="Xu H."/>
            <person name="Xu X."/>
            <person name="Cox K."/>
            <person name="Korf I."/>
            <person name="Meyers B.C."/>
            <person name="Michelmore R.W."/>
        </authorList>
    </citation>
    <scope>NUCLEOTIDE SEQUENCE [LARGE SCALE GENOMIC DNA]</scope>
    <source>
        <strain evidence="3">cv. Salinas</strain>
        <tissue evidence="2">Seedlings</tissue>
    </source>
</reference>
<evidence type="ECO:0000259" key="1">
    <source>
        <dbReference type="Pfam" id="PF13456"/>
    </source>
</evidence>
<dbReference type="InterPro" id="IPR036397">
    <property type="entry name" value="RNaseH_sf"/>
</dbReference>
<organism evidence="2 3">
    <name type="scientific">Lactuca sativa</name>
    <name type="common">Garden lettuce</name>
    <dbReference type="NCBI Taxonomy" id="4236"/>
    <lineage>
        <taxon>Eukaryota</taxon>
        <taxon>Viridiplantae</taxon>
        <taxon>Streptophyta</taxon>
        <taxon>Embryophyta</taxon>
        <taxon>Tracheophyta</taxon>
        <taxon>Spermatophyta</taxon>
        <taxon>Magnoliopsida</taxon>
        <taxon>eudicotyledons</taxon>
        <taxon>Gunneridae</taxon>
        <taxon>Pentapetalae</taxon>
        <taxon>asterids</taxon>
        <taxon>campanulids</taxon>
        <taxon>Asterales</taxon>
        <taxon>Asteraceae</taxon>
        <taxon>Cichorioideae</taxon>
        <taxon>Cichorieae</taxon>
        <taxon>Lactucinae</taxon>
        <taxon>Lactuca</taxon>
    </lineage>
</organism>
<dbReference type="Proteomes" id="UP000235145">
    <property type="component" value="Unassembled WGS sequence"/>
</dbReference>
<gene>
    <name evidence="2" type="ORF">LSAT_V11C400166830</name>
</gene>
<proteinExistence type="predicted"/>
<keyword evidence="3" id="KW-1185">Reference proteome</keyword>